<keyword evidence="2 7" id="KW-0349">Heme</keyword>
<evidence type="ECO:0000256" key="1">
    <source>
        <dbReference type="ARBA" id="ARBA00010617"/>
    </source>
</evidence>
<accession>A0ABN9NTK4</accession>
<protein>
    <submittedName>
        <fullName evidence="8">Cytochrome P450</fullName>
    </submittedName>
</protein>
<organism evidence="8 9">
    <name type="scientific">[Mycobacterium] burgundiense</name>
    <dbReference type="NCBI Taxonomy" id="3064286"/>
    <lineage>
        <taxon>Bacteria</taxon>
        <taxon>Bacillati</taxon>
        <taxon>Actinomycetota</taxon>
        <taxon>Actinomycetes</taxon>
        <taxon>Mycobacteriales</taxon>
        <taxon>Mycobacteriaceae</taxon>
        <taxon>Mycolicibacterium</taxon>
    </lineage>
</organism>
<dbReference type="Proteomes" id="UP001190465">
    <property type="component" value="Chromosome"/>
</dbReference>
<dbReference type="Gene3D" id="1.10.630.10">
    <property type="entry name" value="Cytochrome P450"/>
    <property type="match status" value="1"/>
</dbReference>
<dbReference type="PRINTS" id="PR00359">
    <property type="entry name" value="BP450"/>
</dbReference>
<dbReference type="InterPro" id="IPR036396">
    <property type="entry name" value="Cyt_P450_sf"/>
</dbReference>
<proteinExistence type="inferred from homology"/>
<dbReference type="SUPFAM" id="SSF48264">
    <property type="entry name" value="Cytochrome P450"/>
    <property type="match status" value="1"/>
</dbReference>
<dbReference type="Pfam" id="PF00067">
    <property type="entry name" value="p450"/>
    <property type="match status" value="1"/>
</dbReference>
<keyword evidence="6 7" id="KW-0503">Monooxygenase</keyword>
<keyword evidence="9" id="KW-1185">Reference proteome</keyword>
<keyword evidence="4 7" id="KW-0560">Oxidoreductase</keyword>
<name>A0ABN9NTK4_9MYCO</name>
<evidence type="ECO:0000313" key="8">
    <source>
        <dbReference type="EMBL" id="CAJ1509982.1"/>
    </source>
</evidence>
<evidence type="ECO:0000313" key="9">
    <source>
        <dbReference type="Proteomes" id="UP001190465"/>
    </source>
</evidence>
<keyword evidence="3 7" id="KW-0479">Metal-binding</keyword>
<comment type="similarity">
    <text evidence="1 7">Belongs to the cytochrome P450 family.</text>
</comment>
<dbReference type="EMBL" id="OY726397">
    <property type="protein sequence ID" value="CAJ1509982.1"/>
    <property type="molecule type" value="Genomic_DNA"/>
</dbReference>
<evidence type="ECO:0000256" key="4">
    <source>
        <dbReference type="ARBA" id="ARBA00023002"/>
    </source>
</evidence>
<dbReference type="InterPro" id="IPR001128">
    <property type="entry name" value="Cyt_P450"/>
</dbReference>
<evidence type="ECO:0000256" key="7">
    <source>
        <dbReference type="RuleBase" id="RU000461"/>
    </source>
</evidence>
<keyword evidence="5 7" id="KW-0408">Iron</keyword>
<dbReference type="InterPro" id="IPR002397">
    <property type="entry name" value="Cyt_P450_B"/>
</dbReference>
<evidence type="ECO:0000256" key="2">
    <source>
        <dbReference type="ARBA" id="ARBA00022617"/>
    </source>
</evidence>
<dbReference type="InterPro" id="IPR017972">
    <property type="entry name" value="Cyt_P450_CS"/>
</dbReference>
<evidence type="ECO:0000256" key="5">
    <source>
        <dbReference type="ARBA" id="ARBA00023004"/>
    </source>
</evidence>
<dbReference type="PROSITE" id="PS00086">
    <property type="entry name" value="CYTOCHROME_P450"/>
    <property type="match status" value="1"/>
</dbReference>
<gene>
    <name evidence="8" type="ORF">MU0053_004383</name>
</gene>
<dbReference type="PANTHER" id="PTHR46696:SF1">
    <property type="entry name" value="CYTOCHROME P450 YJIB-RELATED"/>
    <property type="match status" value="1"/>
</dbReference>
<dbReference type="RefSeq" id="WP_308479681.1">
    <property type="nucleotide sequence ID" value="NZ_OY726397.1"/>
</dbReference>
<sequence length="400" mass="43999">MAILSKSHRLFDPLDPECIADPDDYMHASRSACPVGQVNDFLFTANTDAAVREVFDDAAHFSNRGNFSLTAEDRTIPVIAVTMADPPGHTVLRRRLLKDLAPARLRRLAPRVDDVVGRAIDALPSSGRADLYADYVHFIPAAVLFSLIGVPQSAWTDVQEWSDVLVSGLAGRSEDLPEFGALTGYLSQLVEDRRARPDDRHEDVLDNLCFAGTDEAEMSTLEVIMHLMQLVVAATDTTRGLIANLLYRLLEHRDLWEQVLADRSILSNAIEESLRRDSPAQFMVRSVVEDVTVASCPIPAGKKIYLNIQSANHDERRWGGDSRTFRIDRPGAAGHLAFGRGIHACIGAPLARLEAHAAVAALLDAYPDMTLAPGARWTKCEGPLIRRVRSVPVLLTGRED</sequence>
<evidence type="ECO:0000256" key="6">
    <source>
        <dbReference type="ARBA" id="ARBA00023033"/>
    </source>
</evidence>
<evidence type="ECO:0000256" key="3">
    <source>
        <dbReference type="ARBA" id="ARBA00022723"/>
    </source>
</evidence>
<dbReference type="PANTHER" id="PTHR46696">
    <property type="entry name" value="P450, PUTATIVE (EUROFUNG)-RELATED"/>
    <property type="match status" value="1"/>
</dbReference>
<reference evidence="8 9" key="1">
    <citation type="submission" date="2023-08" db="EMBL/GenBank/DDBJ databases">
        <authorList>
            <person name="Folkvardsen B D."/>
            <person name="Norman A."/>
        </authorList>
    </citation>
    <scope>NUCLEOTIDE SEQUENCE [LARGE SCALE GENOMIC DNA]</scope>
    <source>
        <strain evidence="8 9">Mu0053</strain>
    </source>
</reference>